<evidence type="ECO:0000313" key="1">
    <source>
        <dbReference type="Proteomes" id="UP000887579"/>
    </source>
</evidence>
<dbReference type="Proteomes" id="UP000887579">
    <property type="component" value="Unplaced"/>
</dbReference>
<dbReference type="WBParaSite" id="ES5_v2.g4861.t1">
    <property type="protein sequence ID" value="ES5_v2.g4861.t1"/>
    <property type="gene ID" value="ES5_v2.g4861"/>
</dbReference>
<protein>
    <submittedName>
        <fullName evidence="2">PPM-type phosphatase domain-containing protein</fullName>
    </submittedName>
</protein>
<accession>A0AC34GNI3</accession>
<evidence type="ECO:0000313" key="2">
    <source>
        <dbReference type="WBParaSite" id="ES5_v2.g4861.t1"/>
    </source>
</evidence>
<proteinExistence type="predicted"/>
<name>A0AC34GNI3_9BILA</name>
<sequence length="420" mass="47009">MSSSLILNADAESADNTFDYGFVPAPRNSSDNPVEAEDLIMYKSRECQNGTFQFYALVNGFRNGHVVAEHVGKQLLNRLFFNDDIGNLDTSDSDTAKQVDKVITSAVKDAFIKTDSDYFNAEIDSVLAERLQQQLVATTEMTLDRFEQLSETEHKIAGGAVAILAIIINKRLYIANCGNSVAFLVKFGKDPDELHAFQASELHESHEIKEIDRLQRAGVDPMNIDGPSRCFGDYFRKTGFHENPSIKTALAEPVCVEPAVLGRFEVNESFCFLLLLSPSLGQAILKIETDRKVSEYIIQLFVNHIREEGSLKGAAQAVVESIYQELQAKIEHGHLRPLETSLSLVVVPLNDDIVDLLRASEKSIHAQSHGDNTVDSYVDFSEYFIDTPEMQDKRNDIEAKIASIKQLYKENRKLRPISED</sequence>
<organism evidence="1 2">
    <name type="scientific">Panagrolaimus sp. ES5</name>
    <dbReference type="NCBI Taxonomy" id="591445"/>
    <lineage>
        <taxon>Eukaryota</taxon>
        <taxon>Metazoa</taxon>
        <taxon>Ecdysozoa</taxon>
        <taxon>Nematoda</taxon>
        <taxon>Chromadorea</taxon>
        <taxon>Rhabditida</taxon>
        <taxon>Tylenchina</taxon>
        <taxon>Panagrolaimomorpha</taxon>
        <taxon>Panagrolaimoidea</taxon>
        <taxon>Panagrolaimidae</taxon>
        <taxon>Panagrolaimus</taxon>
    </lineage>
</organism>
<reference evidence="2" key="1">
    <citation type="submission" date="2022-11" db="UniProtKB">
        <authorList>
            <consortium name="WormBaseParasite"/>
        </authorList>
    </citation>
    <scope>IDENTIFICATION</scope>
</reference>